<gene>
    <name evidence="2" type="ORF">MFFC18_32220</name>
</gene>
<protein>
    <submittedName>
        <fullName evidence="2">Uncharacterized protein</fullName>
    </submittedName>
</protein>
<reference evidence="2 3" key="1">
    <citation type="submission" date="2019-08" db="EMBL/GenBank/DDBJ databases">
        <title>Deep-cultivation of Planctomycetes and their phenomic and genomic characterization uncovers novel biology.</title>
        <authorList>
            <person name="Wiegand S."/>
            <person name="Jogler M."/>
            <person name="Boedeker C."/>
            <person name="Pinto D."/>
            <person name="Vollmers J."/>
            <person name="Rivas-Marin E."/>
            <person name="Kohn T."/>
            <person name="Peeters S.H."/>
            <person name="Heuer A."/>
            <person name="Rast P."/>
            <person name="Oberbeckmann S."/>
            <person name="Bunk B."/>
            <person name="Jeske O."/>
            <person name="Meyerdierks A."/>
            <person name="Storesund J.E."/>
            <person name="Kallscheuer N."/>
            <person name="Luecker S."/>
            <person name="Lage O.M."/>
            <person name="Pohl T."/>
            <person name="Merkel B.J."/>
            <person name="Hornburger P."/>
            <person name="Mueller R.-W."/>
            <person name="Bruemmer F."/>
            <person name="Labrenz M."/>
            <person name="Spormann A.M."/>
            <person name="Op den Camp H."/>
            <person name="Overmann J."/>
            <person name="Amann R."/>
            <person name="Jetten M.S.M."/>
            <person name="Mascher T."/>
            <person name="Medema M.H."/>
            <person name="Devos D.P."/>
            <person name="Kaster A.-K."/>
            <person name="Ovreas L."/>
            <person name="Rohde M."/>
            <person name="Galperin M.Y."/>
            <person name="Jogler C."/>
        </authorList>
    </citation>
    <scope>NUCLEOTIDE SEQUENCE [LARGE SCALE GENOMIC DNA]</scope>
    <source>
        <strain evidence="2 3">FC18</strain>
    </source>
</reference>
<feature type="compositionally biased region" description="Low complexity" evidence="1">
    <location>
        <begin position="1"/>
        <end position="14"/>
    </location>
</feature>
<name>A0A5B9PDP5_9BACT</name>
<sequence>MHTQTKTQTEEQTTLPADPQLNLYLEREPSAEFEPGSWLPQSFIDAFAEATGWELARIGNEIKIVDMSQVWPAKTPTAHRGKCDRVAEELSKLL</sequence>
<evidence type="ECO:0000256" key="1">
    <source>
        <dbReference type="SAM" id="MobiDB-lite"/>
    </source>
</evidence>
<organism evidence="2 3">
    <name type="scientific">Mariniblastus fucicola</name>
    <dbReference type="NCBI Taxonomy" id="980251"/>
    <lineage>
        <taxon>Bacteria</taxon>
        <taxon>Pseudomonadati</taxon>
        <taxon>Planctomycetota</taxon>
        <taxon>Planctomycetia</taxon>
        <taxon>Pirellulales</taxon>
        <taxon>Pirellulaceae</taxon>
        <taxon>Mariniblastus</taxon>
    </lineage>
</organism>
<proteinExistence type="predicted"/>
<accession>A0A5B9PDP5</accession>
<dbReference type="EMBL" id="CP042912">
    <property type="protein sequence ID" value="QEG23325.1"/>
    <property type="molecule type" value="Genomic_DNA"/>
</dbReference>
<evidence type="ECO:0000313" key="3">
    <source>
        <dbReference type="Proteomes" id="UP000322214"/>
    </source>
</evidence>
<feature type="region of interest" description="Disordered" evidence="1">
    <location>
        <begin position="1"/>
        <end position="21"/>
    </location>
</feature>
<dbReference type="Proteomes" id="UP000322214">
    <property type="component" value="Chromosome"/>
</dbReference>
<evidence type="ECO:0000313" key="2">
    <source>
        <dbReference type="EMBL" id="QEG23325.1"/>
    </source>
</evidence>
<dbReference type="RefSeq" id="WP_075083396.1">
    <property type="nucleotide sequence ID" value="NZ_CP042912.1"/>
</dbReference>
<dbReference type="AlphaFoldDB" id="A0A5B9PDP5"/>
<dbReference type="KEGG" id="mff:MFFC18_32220"/>
<keyword evidence="3" id="KW-1185">Reference proteome</keyword>